<proteinExistence type="predicted"/>
<organism evidence="2 3">
    <name type="scientific">Candidatus Taylorbacteria bacterium RIFCSPHIGHO2_12_FULL_45_16</name>
    <dbReference type="NCBI Taxonomy" id="1802315"/>
    <lineage>
        <taxon>Bacteria</taxon>
        <taxon>Candidatus Tayloriibacteriota</taxon>
    </lineage>
</organism>
<sequence>MSPTPTSWTLYASNEDAWVAMFTDCARAKKSIVLEQFIFANDELGKKLIDICAERAATGVKVRFLWDAAGSFTIFGSDIVTDLKKRGIELIFWKTLIPGYFKVPNFRSWYLRNHRRTLVIDGQIGYTGSICIRDSMKDWRDTNARFEGLVVRETQNAFDRMWGRAKNDKPLPKRVHASDHEFSYITNYPSPGRRHVYSQLIDAIRIARNYIYITTPYFVPTHHLLRVIKLAANRGVDVQIILPERTDHYPTLDYAARSYFSALLESGVRIFLYEGNIIHGKSTTIDGEWTTVGSMNLDSASLLYNFEANIVTTNTKFAEELAAHFVRDIQHSREIRLEEWRKRFFTEKLLERLIRLVKKFL</sequence>
<dbReference type="Gene3D" id="3.30.870.10">
    <property type="entry name" value="Endonuclease Chain A"/>
    <property type="match status" value="2"/>
</dbReference>
<comment type="caution">
    <text evidence="2">The sequence shown here is derived from an EMBL/GenBank/DDBJ whole genome shotgun (WGS) entry which is preliminary data.</text>
</comment>
<reference evidence="2 3" key="1">
    <citation type="journal article" date="2016" name="Nat. Commun.">
        <title>Thousands of microbial genomes shed light on interconnected biogeochemical processes in an aquifer system.</title>
        <authorList>
            <person name="Anantharaman K."/>
            <person name="Brown C.T."/>
            <person name="Hug L.A."/>
            <person name="Sharon I."/>
            <person name="Castelle C.J."/>
            <person name="Probst A.J."/>
            <person name="Thomas B.C."/>
            <person name="Singh A."/>
            <person name="Wilkins M.J."/>
            <person name="Karaoz U."/>
            <person name="Brodie E.L."/>
            <person name="Williams K.H."/>
            <person name="Hubbard S.S."/>
            <person name="Banfield J.F."/>
        </authorList>
    </citation>
    <scope>NUCLEOTIDE SEQUENCE [LARGE SCALE GENOMIC DNA]</scope>
</reference>
<dbReference type="InterPro" id="IPR001736">
    <property type="entry name" value="PLipase_D/transphosphatidylase"/>
</dbReference>
<dbReference type="PANTHER" id="PTHR21248">
    <property type="entry name" value="CARDIOLIPIN SYNTHASE"/>
    <property type="match status" value="1"/>
</dbReference>
<evidence type="ECO:0000313" key="3">
    <source>
        <dbReference type="Proteomes" id="UP000178089"/>
    </source>
</evidence>
<dbReference type="PANTHER" id="PTHR21248:SF22">
    <property type="entry name" value="PHOSPHOLIPASE D"/>
    <property type="match status" value="1"/>
</dbReference>
<accession>A0A1G2N160</accession>
<dbReference type="PROSITE" id="PS50035">
    <property type="entry name" value="PLD"/>
    <property type="match status" value="1"/>
</dbReference>
<dbReference type="GO" id="GO:0030572">
    <property type="term" value="F:phosphatidyltransferase activity"/>
    <property type="evidence" value="ECO:0007669"/>
    <property type="project" value="UniProtKB-ARBA"/>
</dbReference>
<evidence type="ECO:0000259" key="1">
    <source>
        <dbReference type="PROSITE" id="PS50035"/>
    </source>
</evidence>
<feature type="domain" description="PLD phosphodiesterase" evidence="1">
    <location>
        <begin position="274"/>
        <end position="301"/>
    </location>
</feature>
<dbReference type="STRING" id="1802315.A3F51_03830"/>
<name>A0A1G2N160_9BACT</name>
<dbReference type="Proteomes" id="UP000178089">
    <property type="component" value="Unassembled WGS sequence"/>
</dbReference>
<dbReference type="EMBL" id="MHRT01000001">
    <property type="protein sequence ID" value="OHA29824.1"/>
    <property type="molecule type" value="Genomic_DNA"/>
</dbReference>
<dbReference type="SUPFAM" id="SSF56024">
    <property type="entry name" value="Phospholipase D/nuclease"/>
    <property type="match status" value="2"/>
</dbReference>
<dbReference type="CDD" id="cd09112">
    <property type="entry name" value="PLDc_CLS_2"/>
    <property type="match status" value="1"/>
</dbReference>
<dbReference type="CDD" id="cd09110">
    <property type="entry name" value="PLDc_CLS_1"/>
    <property type="match status" value="1"/>
</dbReference>
<gene>
    <name evidence="2" type="ORF">A3F51_03830</name>
</gene>
<dbReference type="Pfam" id="PF13091">
    <property type="entry name" value="PLDc_2"/>
    <property type="match status" value="2"/>
</dbReference>
<dbReference type="AlphaFoldDB" id="A0A1G2N160"/>
<dbReference type="InterPro" id="IPR025202">
    <property type="entry name" value="PLD-like_dom"/>
</dbReference>
<dbReference type="GO" id="GO:0032049">
    <property type="term" value="P:cardiolipin biosynthetic process"/>
    <property type="evidence" value="ECO:0007669"/>
    <property type="project" value="UniProtKB-ARBA"/>
</dbReference>
<protein>
    <recommendedName>
        <fullName evidence="1">PLD phosphodiesterase domain-containing protein</fullName>
    </recommendedName>
</protein>
<evidence type="ECO:0000313" key="2">
    <source>
        <dbReference type="EMBL" id="OHA29824.1"/>
    </source>
</evidence>